<dbReference type="GO" id="GO:0016020">
    <property type="term" value="C:membrane"/>
    <property type="evidence" value="ECO:0007669"/>
    <property type="project" value="UniProtKB-SubCell"/>
</dbReference>
<dbReference type="EMBL" id="LYUB02000001">
    <property type="protein sequence ID" value="OVF11427.1"/>
    <property type="molecule type" value="Genomic_DNA"/>
</dbReference>
<keyword evidence="3 6" id="KW-0812">Transmembrane</keyword>
<feature type="transmembrane region" description="Helical" evidence="6">
    <location>
        <begin position="135"/>
        <end position="153"/>
    </location>
</feature>
<dbReference type="PANTHER" id="PTHR31465:SF1">
    <property type="entry name" value="PROTEIN RTA1-RELATED"/>
    <property type="match status" value="1"/>
</dbReference>
<evidence type="ECO:0000313" key="7">
    <source>
        <dbReference type="EMBL" id="OVF11427.1"/>
    </source>
</evidence>
<feature type="transmembrane region" description="Helical" evidence="6">
    <location>
        <begin position="24"/>
        <end position="49"/>
    </location>
</feature>
<protein>
    <submittedName>
        <fullName evidence="7">Acetolactate synthase</fullName>
    </submittedName>
</protein>
<feature type="transmembrane region" description="Helical" evidence="6">
    <location>
        <begin position="91"/>
        <end position="114"/>
    </location>
</feature>
<reference evidence="7 8" key="1">
    <citation type="submission" date="2017-04" db="EMBL/GenBank/DDBJ databases">
        <title>Draft genome of the yeast Clavispora lusitaniae type strain CBS 6936.</title>
        <authorList>
            <person name="Durrens P."/>
            <person name="Klopp C."/>
            <person name="Biteau N."/>
            <person name="Fitton-Ouhabi V."/>
            <person name="Dementhon K."/>
            <person name="Accoceberry I."/>
            <person name="Sherman D.J."/>
            <person name="Noel T."/>
        </authorList>
    </citation>
    <scope>NUCLEOTIDE SEQUENCE [LARGE SCALE GENOMIC DNA]</scope>
    <source>
        <strain evidence="7 8">CBS 6936</strain>
    </source>
</reference>
<organism evidence="7 8">
    <name type="scientific">Clavispora lusitaniae</name>
    <name type="common">Candida lusitaniae</name>
    <dbReference type="NCBI Taxonomy" id="36911"/>
    <lineage>
        <taxon>Eukaryota</taxon>
        <taxon>Fungi</taxon>
        <taxon>Dikarya</taxon>
        <taxon>Ascomycota</taxon>
        <taxon>Saccharomycotina</taxon>
        <taxon>Pichiomycetes</taxon>
        <taxon>Metschnikowiaceae</taxon>
        <taxon>Clavispora</taxon>
    </lineage>
</organism>
<dbReference type="PANTHER" id="PTHR31465">
    <property type="entry name" value="PROTEIN RTA1-RELATED"/>
    <property type="match status" value="1"/>
</dbReference>
<dbReference type="Proteomes" id="UP000195602">
    <property type="component" value="Unassembled WGS sequence"/>
</dbReference>
<evidence type="ECO:0000256" key="1">
    <source>
        <dbReference type="ARBA" id="ARBA00004141"/>
    </source>
</evidence>
<dbReference type="Pfam" id="PF04479">
    <property type="entry name" value="RTA1"/>
    <property type="match status" value="1"/>
</dbReference>
<dbReference type="InterPro" id="IPR007568">
    <property type="entry name" value="RTA1"/>
</dbReference>
<evidence type="ECO:0000256" key="6">
    <source>
        <dbReference type="SAM" id="Phobius"/>
    </source>
</evidence>
<keyword evidence="5 6" id="KW-0472">Membrane</keyword>
<evidence type="ECO:0000256" key="4">
    <source>
        <dbReference type="ARBA" id="ARBA00022989"/>
    </source>
</evidence>
<feature type="transmembrane region" description="Helical" evidence="6">
    <location>
        <begin position="173"/>
        <end position="198"/>
    </location>
</feature>
<sequence>MSANNTTSSSAYTWKAYQYVPSQVLAIVAIVLFAIATLMTCVQFIRALVKAPANTGARRRICSIIPFIVGGFFEIIGYIGRAASHNDTQALGPYIIQAILLLVAPALFAASIYMTLARIIVQLNAQHQSVVPVKYLTKIFVCGDVLSFLLQAAGGGVQSGGTLDMMHLGEKLIIVGLFIQIAFFGLFIIALTIFQVRINKNPTSHSLTLRSFPSKHRNWQMVIVTLIVCSILIFIRSIVRVVEYLQGNHGYIISHEVFLYTLDGLMMLINMFIFNLEDIGYYYAQSARQEDDANSYEMSEYINDSSKYNMVSAPLMNQH</sequence>
<dbReference type="AlphaFoldDB" id="A0AA91Q5U2"/>
<comment type="subcellular location">
    <subcellularLocation>
        <location evidence="1">Membrane</location>
        <topology evidence="1">Multi-pass membrane protein</topology>
    </subcellularLocation>
</comment>
<evidence type="ECO:0000256" key="5">
    <source>
        <dbReference type="ARBA" id="ARBA00023136"/>
    </source>
</evidence>
<evidence type="ECO:0000256" key="3">
    <source>
        <dbReference type="ARBA" id="ARBA00022692"/>
    </source>
</evidence>
<evidence type="ECO:0000256" key="2">
    <source>
        <dbReference type="ARBA" id="ARBA00009969"/>
    </source>
</evidence>
<evidence type="ECO:0000313" key="8">
    <source>
        <dbReference type="Proteomes" id="UP000195602"/>
    </source>
</evidence>
<feature type="transmembrane region" description="Helical" evidence="6">
    <location>
        <begin position="219"/>
        <end position="238"/>
    </location>
</feature>
<feature type="transmembrane region" description="Helical" evidence="6">
    <location>
        <begin position="258"/>
        <end position="276"/>
    </location>
</feature>
<name>A0AA91Q5U2_CLALS</name>
<proteinExistence type="inferred from homology"/>
<feature type="transmembrane region" description="Helical" evidence="6">
    <location>
        <begin position="61"/>
        <end position="79"/>
    </location>
</feature>
<dbReference type="KEGG" id="clus:A9F13_01g09427"/>
<keyword evidence="4 6" id="KW-1133">Transmembrane helix</keyword>
<gene>
    <name evidence="7" type="ORF">A9F13_01g09427</name>
</gene>
<comment type="similarity">
    <text evidence="2">Belongs to the lipid-translocating exporter (LTE) (TC 9.A.26.1) family.</text>
</comment>
<comment type="caution">
    <text evidence="7">The sequence shown here is derived from an EMBL/GenBank/DDBJ whole genome shotgun (WGS) entry which is preliminary data.</text>
</comment>
<accession>A0AA91Q5U2</accession>